<dbReference type="NCBIfam" id="TIGR02840">
    <property type="entry name" value="spore_YtaF"/>
    <property type="match status" value="1"/>
</dbReference>
<gene>
    <name evidence="6" type="ORF">SD70_07835</name>
</gene>
<dbReference type="InterPro" id="IPR014205">
    <property type="entry name" value="Spore_YtaF"/>
</dbReference>
<dbReference type="RefSeq" id="WP_041047049.1">
    <property type="nucleotide sequence ID" value="NZ_JXAK01000010.1"/>
</dbReference>
<evidence type="ECO:0000313" key="6">
    <source>
        <dbReference type="EMBL" id="KIL41343.1"/>
    </source>
</evidence>
<comment type="caution">
    <text evidence="6">The sequence shown here is derived from an EMBL/GenBank/DDBJ whole genome shotgun (WGS) entry which is preliminary data.</text>
</comment>
<dbReference type="EMBL" id="JXAK01000010">
    <property type="protein sequence ID" value="KIL41343.1"/>
    <property type="molecule type" value="Genomic_DNA"/>
</dbReference>
<evidence type="ECO:0000256" key="5">
    <source>
        <dbReference type="SAM" id="Phobius"/>
    </source>
</evidence>
<evidence type="ECO:0000256" key="3">
    <source>
        <dbReference type="ARBA" id="ARBA00022989"/>
    </source>
</evidence>
<keyword evidence="1" id="KW-1003">Cell membrane</keyword>
<keyword evidence="3 5" id="KW-1133">Transmembrane helix</keyword>
<reference evidence="6 7" key="1">
    <citation type="submission" date="2014-12" db="EMBL/GenBank/DDBJ databases">
        <title>Draft genome sequence of Paenibacillus kamchatkensis strain B-2647.</title>
        <authorList>
            <person name="Karlyshev A.V."/>
            <person name="Kudryashova E.B."/>
        </authorList>
    </citation>
    <scope>NUCLEOTIDE SEQUENCE [LARGE SCALE GENOMIC DNA]</scope>
    <source>
        <strain evidence="6 7">VKM B-2647</strain>
    </source>
</reference>
<keyword evidence="2 5" id="KW-0812">Transmembrane</keyword>
<proteinExistence type="predicted"/>
<organism evidence="6 7">
    <name type="scientific">Gordoniibacillus kamchatkensis</name>
    <dbReference type="NCBI Taxonomy" id="1590651"/>
    <lineage>
        <taxon>Bacteria</taxon>
        <taxon>Bacillati</taxon>
        <taxon>Bacillota</taxon>
        <taxon>Bacilli</taxon>
        <taxon>Bacillales</taxon>
        <taxon>Paenibacillaceae</taxon>
        <taxon>Gordoniibacillus</taxon>
    </lineage>
</organism>
<feature type="transmembrane region" description="Helical" evidence="5">
    <location>
        <begin position="40"/>
        <end position="64"/>
    </location>
</feature>
<sequence>MNGQQLLAVLLIGLASNLDNAGVGLSYGVRNIKIPWFSNLIIAAVSGFFTLLSGMAGSVLTAWLSPVAAHLIGTAVIVFVGVMVLIQPFIGKGSTKSRNSSHLLTRILRNPEEADFDGSRSLNLTESVVLGVALAINALAGGFDAGITNISVVLTSLTVGLFSFGLLGISEFVGKRYVAKRLGSKATVLAGLLLILIGIHQLF</sequence>
<dbReference type="Pfam" id="PF02659">
    <property type="entry name" value="Mntp"/>
    <property type="match status" value="1"/>
</dbReference>
<dbReference type="PANTHER" id="PTHR35529">
    <property type="entry name" value="MANGANESE EFFLUX PUMP MNTP-RELATED"/>
    <property type="match status" value="1"/>
</dbReference>
<evidence type="ECO:0000256" key="1">
    <source>
        <dbReference type="ARBA" id="ARBA00022475"/>
    </source>
</evidence>
<feature type="transmembrane region" description="Helical" evidence="5">
    <location>
        <begin position="153"/>
        <end position="174"/>
    </location>
</feature>
<evidence type="ECO:0000256" key="2">
    <source>
        <dbReference type="ARBA" id="ARBA00022692"/>
    </source>
</evidence>
<accession>A0ABR5AKM7</accession>
<feature type="transmembrane region" description="Helical" evidence="5">
    <location>
        <begin position="6"/>
        <end position="28"/>
    </location>
</feature>
<keyword evidence="7" id="KW-1185">Reference proteome</keyword>
<evidence type="ECO:0000313" key="7">
    <source>
        <dbReference type="Proteomes" id="UP000031967"/>
    </source>
</evidence>
<name>A0ABR5AKM7_9BACL</name>
<dbReference type="PANTHER" id="PTHR35529:SF2">
    <property type="entry name" value="SPORULATION PROTEIN YTAF-RELATED"/>
    <property type="match status" value="1"/>
</dbReference>
<dbReference type="Proteomes" id="UP000031967">
    <property type="component" value="Unassembled WGS sequence"/>
</dbReference>
<dbReference type="InterPro" id="IPR003810">
    <property type="entry name" value="Mntp/YtaF"/>
</dbReference>
<feature type="transmembrane region" description="Helical" evidence="5">
    <location>
        <begin position="186"/>
        <end position="202"/>
    </location>
</feature>
<evidence type="ECO:0000256" key="4">
    <source>
        <dbReference type="ARBA" id="ARBA00023136"/>
    </source>
</evidence>
<protein>
    <submittedName>
        <fullName evidence="6">Membrane protein</fullName>
    </submittedName>
</protein>
<keyword evidence="4 5" id="KW-0472">Membrane</keyword>
<feature type="transmembrane region" description="Helical" evidence="5">
    <location>
        <begin position="70"/>
        <end position="90"/>
    </location>
</feature>